<dbReference type="Pfam" id="PF00041">
    <property type="entry name" value="fn3"/>
    <property type="match status" value="1"/>
</dbReference>
<dbReference type="PANTHER" id="PTHR48423">
    <property type="entry name" value="INTERLEUKIN-27 RECEPTOR SUBUNIT ALPHA"/>
    <property type="match status" value="1"/>
</dbReference>
<evidence type="ECO:0000256" key="5">
    <source>
        <dbReference type="ARBA" id="ARBA00022737"/>
    </source>
</evidence>
<keyword evidence="6 11" id="KW-1133">Transmembrane helix</keyword>
<comment type="similarity">
    <text evidence="2">Belongs to the type I cytokine receptor family. Type 2 subfamily.</text>
</comment>
<dbReference type="InterPro" id="IPR013783">
    <property type="entry name" value="Ig-like_fold"/>
</dbReference>
<evidence type="ECO:0000256" key="6">
    <source>
        <dbReference type="ARBA" id="ARBA00022989"/>
    </source>
</evidence>
<evidence type="ECO:0000256" key="2">
    <source>
        <dbReference type="ARBA" id="ARBA00008921"/>
    </source>
</evidence>
<evidence type="ECO:0000313" key="13">
    <source>
        <dbReference type="Ensembl" id="ENSXETP00000109865"/>
    </source>
</evidence>
<feature type="domain" description="Fibronectin type-III" evidence="12">
    <location>
        <begin position="408"/>
        <end position="502"/>
    </location>
</feature>
<evidence type="ECO:0000256" key="3">
    <source>
        <dbReference type="ARBA" id="ARBA00022692"/>
    </source>
</evidence>
<gene>
    <name evidence="13" type="primary">LOC100498117</name>
</gene>
<sequence>MDLEVLFILPDFPLGLRRPSIFQLHLNTNIERIHASSNMASPHRISPATMETPHTLSLQTDEYRQIQLNRGLYNVTIQVNKSCDKSFEVYVEARNNLGQSKSDTQHIQLSNIVVPVRPAIKIQVLNTHFEVTVYWKKQTLSHLHYCELAYRAKKQPMWTLVNEQTLNNSNILIMKNNSEAKDLRVRCREERGQSYWSSWSDATEIPQIAPMEMFDVWRSLGPVHSNGTQEVTVFIKSMAPDVPWRKALGYKLFFKNGSKETVIGICKTSQSQCKTIVPKGIKAILVSAYNSYGDSCPSLVNVLQDSQERGVFPAPQNLSVRSGIGIRVLWNFPKESEASVLWFILQWVLPCNGKQDILWNKIPRDQRHFVIKDIIDAGSVVKISLYAIYSSGFSRPCVGYGFSKELEPKAGPDKIIKKSTGDQTLIQWEEIPLCDRKGFISGYTLHLTEDSNGETTKYESTTKEYTFDQLHSGALYTVCLTASTKAGEGPCGKHILLKKDKSLYDYTKLLVGISFGVMILSAFTLTLLCKKSIQARLKRVLVPLTPNFLHEKCPHIEKSTALQSLQGTMDVSKPCFINSYYDPDITEVEESEEESFINPDTSTEYSSVVKNNEVITLDKPFLETIGTNSHVAERMLGYMPQTAQRNVSRRDSYCSPAQMLNIQLAALDAVTARNNTSTFSNLFAEKCGTERVPTVSPDSHSLKNSNIVDIQFLKALPNASLENSIERQSSGNIMEGNTFPGNETTCCLTTTDADYSVTKTYFPQVFARET</sequence>
<keyword evidence="5" id="KW-0677">Repeat</keyword>
<keyword evidence="7 11" id="KW-0472">Membrane</keyword>
<dbReference type="SUPFAM" id="SSF49265">
    <property type="entry name" value="Fibronectin type III"/>
    <property type="match status" value="2"/>
</dbReference>
<dbReference type="GO" id="GO:0004896">
    <property type="term" value="F:cytokine receptor activity"/>
    <property type="evidence" value="ECO:0007669"/>
    <property type="project" value="InterPro"/>
</dbReference>
<evidence type="ECO:0000256" key="10">
    <source>
        <dbReference type="ARBA" id="ARBA00023180"/>
    </source>
</evidence>
<dbReference type="InterPro" id="IPR052672">
    <property type="entry name" value="Type1_Cytokine_Rcpt_Type2"/>
</dbReference>
<keyword evidence="9" id="KW-0675">Receptor</keyword>
<organism evidence="13">
    <name type="scientific">Xenopus tropicalis</name>
    <name type="common">Western clawed frog</name>
    <name type="synonym">Silurana tropicalis</name>
    <dbReference type="NCBI Taxonomy" id="8364"/>
    <lineage>
        <taxon>Eukaryota</taxon>
        <taxon>Metazoa</taxon>
        <taxon>Chordata</taxon>
        <taxon>Craniata</taxon>
        <taxon>Vertebrata</taxon>
        <taxon>Euteleostomi</taxon>
        <taxon>Amphibia</taxon>
        <taxon>Batrachia</taxon>
        <taxon>Anura</taxon>
        <taxon>Pipoidea</taxon>
        <taxon>Pipidae</taxon>
        <taxon>Xenopodinae</taxon>
        <taxon>Xenopus</taxon>
        <taxon>Silurana</taxon>
    </lineage>
</organism>
<dbReference type="InterPro" id="IPR036116">
    <property type="entry name" value="FN3_sf"/>
</dbReference>
<keyword evidence="4" id="KW-0732">Signal</keyword>
<dbReference type="PROSITE" id="PS01353">
    <property type="entry name" value="HEMATOPO_REC_L_F2"/>
    <property type="match status" value="1"/>
</dbReference>
<dbReference type="PANTHER" id="PTHR48423:SF2">
    <property type="entry name" value="INTERLEUKIN-12 RECEPTOR SUBUNIT BETA-2"/>
    <property type="match status" value="1"/>
</dbReference>
<dbReference type="GO" id="GO:0005886">
    <property type="term" value="C:plasma membrane"/>
    <property type="evidence" value="ECO:0007669"/>
    <property type="project" value="UniProtKB-ARBA"/>
</dbReference>
<dbReference type="AlphaFoldDB" id="A0A803JPJ5"/>
<comment type="subcellular location">
    <subcellularLocation>
        <location evidence="1">Membrane</location>
        <topology evidence="1">Single-pass type I membrane protein</topology>
    </subcellularLocation>
</comment>
<evidence type="ECO:0000256" key="11">
    <source>
        <dbReference type="SAM" id="Phobius"/>
    </source>
</evidence>
<evidence type="ECO:0000256" key="7">
    <source>
        <dbReference type="ARBA" id="ARBA00023136"/>
    </source>
</evidence>
<reference evidence="13" key="2">
    <citation type="submission" date="2021-03" db="UniProtKB">
        <authorList>
            <consortium name="Ensembl"/>
        </authorList>
    </citation>
    <scope>IDENTIFICATION</scope>
</reference>
<dbReference type="CDD" id="cd00063">
    <property type="entry name" value="FN3"/>
    <property type="match status" value="1"/>
</dbReference>
<keyword evidence="3 11" id="KW-0812">Transmembrane</keyword>
<proteinExistence type="inferred from homology"/>
<evidence type="ECO:0000259" key="12">
    <source>
        <dbReference type="PROSITE" id="PS50853"/>
    </source>
</evidence>
<evidence type="ECO:0000256" key="9">
    <source>
        <dbReference type="ARBA" id="ARBA00023170"/>
    </source>
</evidence>
<name>A0A803JPJ5_XENTR</name>
<dbReference type="InterPro" id="IPR003961">
    <property type="entry name" value="FN3_dom"/>
</dbReference>
<dbReference type="PROSITE" id="PS50853">
    <property type="entry name" value="FN3"/>
    <property type="match status" value="1"/>
</dbReference>
<evidence type="ECO:0000256" key="8">
    <source>
        <dbReference type="ARBA" id="ARBA00023157"/>
    </source>
</evidence>
<dbReference type="InterPro" id="IPR003529">
    <property type="entry name" value="Hematopoietin_rcpt_Gp130_CS"/>
</dbReference>
<dbReference type="Ensembl" id="ENSXETT00000111913">
    <property type="protein sequence ID" value="ENSXETP00000109865"/>
    <property type="gene ID" value="ENSXETG00000044095"/>
</dbReference>
<dbReference type="SMART" id="SM00060">
    <property type="entry name" value="FN3"/>
    <property type="match status" value="2"/>
</dbReference>
<evidence type="ECO:0000256" key="4">
    <source>
        <dbReference type="ARBA" id="ARBA00022729"/>
    </source>
</evidence>
<dbReference type="Gene3D" id="2.60.40.10">
    <property type="entry name" value="Immunoglobulins"/>
    <property type="match status" value="3"/>
</dbReference>
<keyword evidence="10" id="KW-0325">Glycoprotein</keyword>
<feature type="transmembrane region" description="Helical" evidence="11">
    <location>
        <begin position="509"/>
        <end position="529"/>
    </location>
</feature>
<dbReference type="GeneTree" id="ENSGT00940000159829"/>
<evidence type="ECO:0000256" key="1">
    <source>
        <dbReference type="ARBA" id="ARBA00004479"/>
    </source>
</evidence>
<protein>
    <submittedName>
        <fullName evidence="13">Interleukin-12 receptor subunit beta-2</fullName>
    </submittedName>
</protein>
<keyword evidence="8" id="KW-1015">Disulfide bond</keyword>
<reference evidence="13" key="1">
    <citation type="journal article" date="2010" name="Science">
        <title>The genome of the Western clawed frog Xenopus tropicalis.</title>
        <authorList>
            <person name="Hellsten U."/>
            <person name="Harland R.M."/>
            <person name="Gilchrist M.J."/>
            <person name="Hendrix D."/>
            <person name="Jurka J."/>
            <person name="Kapitonov V."/>
            <person name="Ovcharenko I."/>
            <person name="Putnam N.H."/>
            <person name="Shu S."/>
            <person name="Taher L."/>
            <person name="Blitz I.L."/>
            <person name="Blumberg B."/>
            <person name="Dichmann D.S."/>
            <person name="Dubchak I."/>
            <person name="Amaya E."/>
            <person name="Detter J.C."/>
            <person name="Fletcher R."/>
            <person name="Gerhard D.S."/>
            <person name="Goodstein D."/>
            <person name="Graves T."/>
            <person name="Grigoriev I.V."/>
            <person name="Grimwood J."/>
            <person name="Kawashima T."/>
            <person name="Lindquist E."/>
            <person name="Lucas S.M."/>
            <person name="Mead P.E."/>
            <person name="Mitros T."/>
            <person name="Ogino H."/>
            <person name="Ohta Y."/>
            <person name="Poliakov A.V."/>
            <person name="Pollet N."/>
            <person name="Robert J."/>
            <person name="Salamov A."/>
            <person name="Sater A.K."/>
            <person name="Schmutz J."/>
            <person name="Terry A."/>
            <person name="Vize P.D."/>
            <person name="Warren W.C."/>
            <person name="Wells D."/>
            <person name="Wills A."/>
            <person name="Wilson R.K."/>
            <person name="Zimmerman L.B."/>
            <person name="Zorn A.M."/>
            <person name="Grainger R."/>
            <person name="Grammer T."/>
            <person name="Khokha M.K."/>
            <person name="Richardson P.M."/>
            <person name="Rokhsar D.S."/>
        </authorList>
    </citation>
    <scope>NUCLEOTIDE SEQUENCE [LARGE SCALE GENOMIC DNA]</scope>
    <source>
        <strain evidence="13">Nigerian</strain>
    </source>
</reference>
<accession>A0A803JPJ5</accession>